<feature type="compositionally biased region" description="Polar residues" evidence="16">
    <location>
        <begin position="1"/>
        <end position="11"/>
    </location>
</feature>
<feature type="compositionally biased region" description="Basic and acidic residues" evidence="16">
    <location>
        <begin position="12"/>
        <end position="22"/>
    </location>
</feature>
<dbReference type="InterPro" id="IPR045864">
    <property type="entry name" value="aa-tRNA-synth_II/BPL/LPL"/>
</dbReference>
<feature type="binding site" evidence="13">
    <location>
        <position position="432"/>
    </location>
    <ligand>
        <name>Mg(2+)</name>
        <dbReference type="ChEBI" id="CHEBI:18420"/>
        <label>1</label>
    </ligand>
</feature>
<accession>A0A368U6Y5</accession>
<dbReference type="PROSITE" id="PS50862">
    <property type="entry name" value="AA_TRNA_LIGASE_II"/>
    <property type="match status" value="1"/>
</dbReference>
<feature type="coiled-coil region" evidence="15">
    <location>
        <begin position="433"/>
        <end position="460"/>
    </location>
</feature>
<evidence type="ECO:0000256" key="10">
    <source>
        <dbReference type="ARBA" id="ARBA00022917"/>
    </source>
</evidence>
<dbReference type="GO" id="GO:0004824">
    <property type="term" value="F:lysine-tRNA ligase activity"/>
    <property type="evidence" value="ECO:0007669"/>
    <property type="project" value="UniProtKB-UniRule"/>
</dbReference>
<dbReference type="CDD" id="cd04322">
    <property type="entry name" value="LysRS_N"/>
    <property type="match status" value="1"/>
</dbReference>
<keyword evidence="8 13" id="KW-0067">ATP-binding</keyword>
<gene>
    <name evidence="13 18" type="primary">lysS</name>
    <name evidence="18" type="ORF">DU506_05820</name>
</gene>
<dbReference type="PANTHER" id="PTHR42918:SF15">
    <property type="entry name" value="LYSINE--TRNA LIGASE, CHLOROPLASTIC_MITOCHONDRIAL"/>
    <property type="match status" value="1"/>
</dbReference>
<protein>
    <recommendedName>
        <fullName evidence="13">Lysine--tRNA ligase</fullName>
        <ecNumber evidence="13">6.1.1.6</ecNumber>
    </recommendedName>
    <alternativeName>
        <fullName evidence="13">Lysyl-tRNA synthetase</fullName>
        <shortName evidence="13">LysRS</shortName>
    </alternativeName>
</protein>
<keyword evidence="11 13" id="KW-0030">Aminoacyl-tRNA synthetase</keyword>
<evidence type="ECO:0000313" key="19">
    <source>
        <dbReference type="Proteomes" id="UP000253204"/>
    </source>
</evidence>
<dbReference type="InterPro" id="IPR002313">
    <property type="entry name" value="Lys-tRNA-ligase_II"/>
</dbReference>
<name>A0A368U6Y5_9GAMM</name>
<keyword evidence="9 13" id="KW-0460">Magnesium</keyword>
<comment type="caution">
    <text evidence="18">The sequence shown here is derived from an EMBL/GenBank/DDBJ whole genome shotgun (WGS) entry which is preliminary data.</text>
</comment>
<comment type="catalytic activity">
    <reaction evidence="12 13 14">
        <text>tRNA(Lys) + L-lysine + ATP = L-lysyl-tRNA(Lys) + AMP + diphosphate</text>
        <dbReference type="Rhea" id="RHEA:20792"/>
        <dbReference type="Rhea" id="RHEA-COMP:9696"/>
        <dbReference type="Rhea" id="RHEA-COMP:9697"/>
        <dbReference type="ChEBI" id="CHEBI:30616"/>
        <dbReference type="ChEBI" id="CHEBI:32551"/>
        <dbReference type="ChEBI" id="CHEBI:33019"/>
        <dbReference type="ChEBI" id="CHEBI:78442"/>
        <dbReference type="ChEBI" id="CHEBI:78529"/>
        <dbReference type="ChEBI" id="CHEBI:456215"/>
        <dbReference type="EC" id="6.1.1.6"/>
    </reaction>
</comment>
<reference evidence="18 19" key="1">
    <citation type="submission" date="2018-07" db="EMBL/GenBank/DDBJ databases">
        <title>Halomonas rutogse sp. nov., isolated from Lake TangqianCo on Tibetan Plateau.</title>
        <authorList>
            <person name="Lu H."/>
            <person name="Xing P."/>
            <person name="Wu Q."/>
        </authorList>
    </citation>
    <scope>NUCLEOTIDE SEQUENCE [LARGE SCALE GENOMIC DNA]</scope>
    <source>
        <strain evidence="18 19">TQ8S</strain>
    </source>
</reference>
<dbReference type="AlphaFoldDB" id="A0A368U6Y5"/>
<evidence type="ECO:0000256" key="7">
    <source>
        <dbReference type="ARBA" id="ARBA00022741"/>
    </source>
</evidence>
<dbReference type="CDD" id="cd00775">
    <property type="entry name" value="LysRS_core"/>
    <property type="match status" value="1"/>
</dbReference>
<dbReference type="OrthoDB" id="9802326at2"/>
<evidence type="ECO:0000256" key="11">
    <source>
        <dbReference type="ARBA" id="ARBA00023146"/>
    </source>
</evidence>
<dbReference type="InterPro" id="IPR018149">
    <property type="entry name" value="Lys-tRNA-synth_II_C"/>
</dbReference>
<keyword evidence="10 13" id="KW-0648">Protein biosynthesis</keyword>
<dbReference type="InterPro" id="IPR004365">
    <property type="entry name" value="NA-bd_OB_tRNA"/>
</dbReference>
<keyword evidence="19" id="KW-1185">Reference proteome</keyword>
<dbReference type="Gene3D" id="3.30.930.10">
    <property type="entry name" value="Bira Bifunctional Protein, Domain 2"/>
    <property type="match status" value="1"/>
</dbReference>
<dbReference type="PRINTS" id="PR00982">
    <property type="entry name" value="TRNASYNTHLYS"/>
</dbReference>
<dbReference type="Pfam" id="PF00152">
    <property type="entry name" value="tRNA-synt_2"/>
    <property type="match status" value="1"/>
</dbReference>
<proteinExistence type="inferred from homology"/>
<dbReference type="GO" id="GO:0000049">
    <property type="term" value="F:tRNA binding"/>
    <property type="evidence" value="ECO:0007669"/>
    <property type="project" value="TreeGrafter"/>
</dbReference>
<keyword evidence="15" id="KW-0175">Coiled coil</keyword>
<comment type="subunit">
    <text evidence="3 13">Homodimer.</text>
</comment>
<dbReference type="GO" id="GO:0005524">
    <property type="term" value="F:ATP binding"/>
    <property type="evidence" value="ECO:0007669"/>
    <property type="project" value="UniProtKB-UniRule"/>
</dbReference>
<dbReference type="InterPro" id="IPR012340">
    <property type="entry name" value="NA-bd_OB-fold"/>
</dbReference>
<comment type="subcellular location">
    <subcellularLocation>
        <location evidence="1 13">Cytoplasm</location>
    </subcellularLocation>
</comment>
<dbReference type="InterPro" id="IPR004364">
    <property type="entry name" value="Aa-tRNA-synt_II"/>
</dbReference>
<dbReference type="RefSeq" id="WP_114485998.1">
    <property type="nucleotide sequence ID" value="NZ_CBCSHM010000009.1"/>
</dbReference>
<dbReference type="NCBIfam" id="TIGR00499">
    <property type="entry name" value="lysS_bact"/>
    <property type="match status" value="1"/>
</dbReference>
<evidence type="ECO:0000313" key="18">
    <source>
        <dbReference type="EMBL" id="RCV92890.1"/>
    </source>
</evidence>
<dbReference type="InterPro" id="IPR044136">
    <property type="entry name" value="Lys-tRNA-ligase_II_N"/>
</dbReference>
<dbReference type="Pfam" id="PF01336">
    <property type="entry name" value="tRNA_anti-codon"/>
    <property type="match status" value="1"/>
</dbReference>
<keyword evidence="6 13" id="KW-0479">Metal-binding</keyword>
<dbReference type="SUPFAM" id="SSF50249">
    <property type="entry name" value="Nucleic acid-binding proteins"/>
    <property type="match status" value="1"/>
</dbReference>
<feature type="domain" description="Aminoacyl-transfer RNA synthetases class-II family profile" evidence="17">
    <location>
        <begin position="190"/>
        <end position="513"/>
    </location>
</feature>
<feature type="region of interest" description="Disordered" evidence="16">
    <location>
        <begin position="1"/>
        <end position="22"/>
    </location>
</feature>
<dbReference type="GO" id="GO:0005829">
    <property type="term" value="C:cytosol"/>
    <property type="evidence" value="ECO:0007669"/>
    <property type="project" value="TreeGrafter"/>
</dbReference>
<sequence length="517" mass="58660">MANQDASSNSPQHDENHLIAERRAKLTARRERAAATGTSAFPNDFRRDSLTVELHEELGDKDKAELEVLGRVASVAGRIMRQRGPFIVIQDVAGQIQLYVDKKGLPAELLEDIKSWDIGDIVAARGPVHKSGKGDLYVMMVEAQLLTKSLRPLPDKFHGLTDMEARYRQRYVDLIMNPDSRKVFETRAGVISAMRRFFEERGFMEVETPMLQPIPGGATARPFITHHNALDIDMYLRIAPELYLKRLVVGGFERVFEINRNFRNEGLSTRHNPEFTMIEFYQAHANHNDLMDLTEEMLRSVALQVLGTTTVVNTVRNSEGEVLETFEYDFDSPLKRITVFDAILEYNSDIHAEALADEAAARQIAERLDIDVKDGWGLGKIQIEIFEKTVEHRLKQPTFITEYPTEVSPLARRKDSNPLVTERFEFFVGGREIANGFSELNDAEDQAERFREQVAEKEAGDIEAMYYDADYVRALEYGMPPTAGEGIGIDRLVMLFTDSPSIRDVLLFPAMRPEASE</sequence>
<dbReference type="EMBL" id="QPIJ01000008">
    <property type="protein sequence ID" value="RCV92890.1"/>
    <property type="molecule type" value="Genomic_DNA"/>
</dbReference>
<evidence type="ECO:0000259" key="17">
    <source>
        <dbReference type="PROSITE" id="PS50862"/>
    </source>
</evidence>
<dbReference type="GO" id="GO:0006430">
    <property type="term" value="P:lysyl-tRNA aminoacylation"/>
    <property type="evidence" value="ECO:0007669"/>
    <property type="project" value="UniProtKB-UniRule"/>
</dbReference>
<evidence type="ECO:0000256" key="9">
    <source>
        <dbReference type="ARBA" id="ARBA00022842"/>
    </source>
</evidence>
<keyword evidence="7 13" id="KW-0547">Nucleotide-binding</keyword>
<dbReference type="GO" id="GO:0000287">
    <property type="term" value="F:magnesium ion binding"/>
    <property type="evidence" value="ECO:0007669"/>
    <property type="project" value="UniProtKB-UniRule"/>
</dbReference>
<evidence type="ECO:0000256" key="5">
    <source>
        <dbReference type="ARBA" id="ARBA00022598"/>
    </source>
</evidence>
<feature type="binding site" evidence="13">
    <location>
        <position position="425"/>
    </location>
    <ligand>
        <name>Mg(2+)</name>
        <dbReference type="ChEBI" id="CHEBI:18420"/>
        <label>1</label>
    </ligand>
</feature>
<evidence type="ECO:0000256" key="1">
    <source>
        <dbReference type="ARBA" id="ARBA00004496"/>
    </source>
</evidence>
<dbReference type="InterPro" id="IPR006195">
    <property type="entry name" value="aa-tRNA-synth_II"/>
</dbReference>
<evidence type="ECO:0000256" key="14">
    <source>
        <dbReference type="RuleBase" id="RU000336"/>
    </source>
</evidence>
<evidence type="ECO:0000256" key="16">
    <source>
        <dbReference type="SAM" id="MobiDB-lite"/>
    </source>
</evidence>
<dbReference type="Proteomes" id="UP000253204">
    <property type="component" value="Unassembled WGS sequence"/>
</dbReference>
<evidence type="ECO:0000256" key="15">
    <source>
        <dbReference type="SAM" id="Coils"/>
    </source>
</evidence>
<evidence type="ECO:0000256" key="2">
    <source>
        <dbReference type="ARBA" id="ARBA00008226"/>
    </source>
</evidence>
<dbReference type="EC" id="6.1.1.6" evidence="13"/>
<dbReference type="NCBIfam" id="NF001756">
    <property type="entry name" value="PRK00484.1"/>
    <property type="match status" value="1"/>
</dbReference>
<dbReference type="SUPFAM" id="SSF55681">
    <property type="entry name" value="Class II aaRS and biotin synthetases"/>
    <property type="match status" value="1"/>
</dbReference>
<evidence type="ECO:0000256" key="3">
    <source>
        <dbReference type="ARBA" id="ARBA00011738"/>
    </source>
</evidence>
<feature type="binding site" evidence="13">
    <location>
        <position position="432"/>
    </location>
    <ligand>
        <name>Mg(2+)</name>
        <dbReference type="ChEBI" id="CHEBI:18420"/>
        <label>2</label>
    </ligand>
</feature>
<comment type="cofactor">
    <cofactor evidence="13 14">
        <name>Mg(2+)</name>
        <dbReference type="ChEBI" id="CHEBI:18420"/>
    </cofactor>
    <text evidence="13 14">Binds 3 Mg(2+) ions per subunit.</text>
</comment>
<keyword evidence="4 13" id="KW-0963">Cytoplasm</keyword>
<organism evidence="18 19">
    <name type="scientific">Vreelandella rituensis</name>
    <dbReference type="NCBI Taxonomy" id="2282306"/>
    <lineage>
        <taxon>Bacteria</taxon>
        <taxon>Pseudomonadati</taxon>
        <taxon>Pseudomonadota</taxon>
        <taxon>Gammaproteobacteria</taxon>
        <taxon>Oceanospirillales</taxon>
        <taxon>Halomonadaceae</taxon>
        <taxon>Vreelandella</taxon>
    </lineage>
</organism>
<evidence type="ECO:0000256" key="4">
    <source>
        <dbReference type="ARBA" id="ARBA00022490"/>
    </source>
</evidence>
<evidence type="ECO:0000256" key="8">
    <source>
        <dbReference type="ARBA" id="ARBA00022840"/>
    </source>
</evidence>
<evidence type="ECO:0000256" key="13">
    <source>
        <dbReference type="HAMAP-Rule" id="MF_00252"/>
    </source>
</evidence>
<comment type="similarity">
    <text evidence="2 13">Belongs to the class-II aminoacyl-tRNA synthetase family.</text>
</comment>
<evidence type="ECO:0000256" key="6">
    <source>
        <dbReference type="ARBA" id="ARBA00022723"/>
    </source>
</evidence>
<dbReference type="PANTHER" id="PTHR42918">
    <property type="entry name" value="LYSYL-TRNA SYNTHETASE"/>
    <property type="match status" value="1"/>
</dbReference>
<keyword evidence="5 13" id="KW-0436">Ligase</keyword>
<evidence type="ECO:0000256" key="12">
    <source>
        <dbReference type="ARBA" id="ARBA00048573"/>
    </source>
</evidence>
<dbReference type="FunFam" id="3.30.930.10:FF:000001">
    <property type="entry name" value="Lysine--tRNA ligase"/>
    <property type="match status" value="1"/>
</dbReference>
<dbReference type="Gene3D" id="2.40.50.140">
    <property type="entry name" value="Nucleic acid-binding proteins"/>
    <property type="match status" value="1"/>
</dbReference>
<dbReference type="HAMAP" id="MF_00252">
    <property type="entry name" value="Lys_tRNA_synth_class2"/>
    <property type="match status" value="1"/>
</dbReference>